<gene>
    <name evidence="1" type="ORF">I4641_12125</name>
</gene>
<evidence type="ECO:0000313" key="2">
    <source>
        <dbReference type="Proteomes" id="UP000729733"/>
    </source>
</evidence>
<accession>A0A964BS07</accession>
<sequence length="178" mass="20644">MNRHITRFFQQGDVLPEESNHLWLIIDGVIKSYTVDQQGKTIILGFWGTQEVVGKPLSNMEPHFLQCMKDVQAIAIPTIQWHTLSGNLLNRIKQIQELSDIIRNPQTSDRLWLFLQWLGIKFGRDIPEGRLIDFKITELILAHALGMNEITVGEILDQFERENLILQPENQHIILLQN</sequence>
<dbReference type="InterPro" id="IPR018490">
    <property type="entry name" value="cNMP-bd_dom_sf"/>
</dbReference>
<proteinExistence type="predicted"/>
<dbReference type="InterPro" id="IPR036390">
    <property type="entry name" value="WH_DNA-bd_sf"/>
</dbReference>
<name>A0A964BS07_9CYAN</name>
<dbReference type="RefSeq" id="WP_229640789.1">
    <property type="nucleotide sequence ID" value="NZ_JADWDC010000027.1"/>
</dbReference>
<dbReference type="Proteomes" id="UP000729733">
    <property type="component" value="Unassembled WGS sequence"/>
</dbReference>
<protein>
    <submittedName>
        <fullName evidence="1">Crp/Fnr family transcriptional regulator</fullName>
    </submittedName>
</protein>
<dbReference type="InterPro" id="IPR014710">
    <property type="entry name" value="RmlC-like_jellyroll"/>
</dbReference>
<dbReference type="AlphaFoldDB" id="A0A964BS07"/>
<dbReference type="InterPro" id="IPR036388">
    <property type="entry name" value="WH-like_DNA-bd_sf"/>
</dbReference>
<dbReference type="Gene3D" id="1.10.10.10">
    <property type="entry name" value="Winged helix-like DNA-binding domain superfamily/Winged helix DNA-binding domain"/>
    <property type="match status" value="1"/>
</dbReference>
<evidence type="ECO:0000313" key="1">
    <source>
        <dbReference type="EMBL" id="MCC0177727.1"/>
    </source>
</evidence>
<dbReference type="EMBL" id="JADWDC010000027">
    <property type="protein sequence ID" value="MCC0177727.1"/>
    <property type="molecule type" value="Genomic_DNA"/>
</dbReference>
<reference evidence="1" key="1">
    <citation type="journal article" date="2021" name="Antonie Van Leeuwenhoek">
        <title>Draft genome and description of Waterburya agarophytonicola gen. nov. sp. nov. (Pleurocapsales, Cyanobacteria): a seaweed symbiont.</title>
        <authorList>
            <person name="Bonthond G."/>
            <person name="Shalygin S."/>
            <person name="Bayer T."/>
            <person name="Weinberger F."/>
        </authorList>
    </citation>
    <scope>NUCLEOTIDE SEQUENCE</scope>
    <source>
        <strain evidence="1">KI4</strain>
    </source>
</reference>
<dbReference type="Gene3D" id="2.60.120.10">
    <property type="entry name" value="Jelly Rolls"/>
    <property type="match status" value="1"/>
</dbReference>
<dbReference type="SUPFAM" id="SSF51206">
    <property type="entry name" value="cAMP-binding domain-like"/>
    <property type="match status" value="1"/>
</dbReference>
<organism evidence="1 2">
    <name type="scientific">Waterburya agarophytonicola KI4</name>
    <dbReference type="NCBI Taxonomy" id="2874699"/>
    <lineage>
        <taxon>Bacteria</taxon>
        <taxon>Bacillati</taxon>
        <taxon>Cyanobacteriota</taxon>
        <taxon>Cyanophyceae</taxon>
        <taxon>Pleurocapsales</taxon>
        <taxon>Hyellaceae</taxon>
        <taxon>Waterburya</taxon>
        <taxon>Waterburya agarophytonicola</taxon>
    </lineage>
</organism>
<dbReference type="SUPFAM" id="SSF46785">
    <property type="entry name" value="Winged helix' DNA-binding domain"/>
    <property type="match status" value="1"/>
</dbReference>
<comment type="caution">
    <text evidence="1">The sequence shown here is derived from an EMBL/GenBank/DDBJ whole genome shotgun (WGS) entry which is preliminary data.</text>
</comment>
<keyword evidence="2" id="KW-1185">Reference proteome</keyword>